<name>A0A0E9N4R8_9BACT</name>
<dbReference type="AlphaFoldDB" id="A0A0E9N4R8"/>
<gene>
    <name evidence="1" type="ORF">FPE01S_04_00360</name>
</gene>
<keyword evidence="2" id="KW-1185">Reference proteome</keyword>
<organism evidence="1 2">
    <name type="scientific">Flavihumibacter petaseus NBRC 106054</name>
    <dbReference type="NCBI Taxonomy" id="1220578"/>
    <lineage>
        <taxon>Bacteria</taxon>
        <taxon>Pseudomonadati</taxon>
        <taxon>Bacteroidota</taxon>
        <taxon>Chitinophagia</taxon>
        <taxon>Chitinophagales</taxon>
        <taxon>Chitinophagaceae</taxon>
        <taxon>Flavihumibacter</taxon>
    </lineage>
</organism>
<proteinExistence type="predicted"/>
<accession>A0A0E9N4R8</accession>
<comment type="caution">
    <text evidence="1">The sequence shown here is derived from an EMBL/GenBank/DDBJ whole genome shotgun (WGS) entry which is preliminary data.</text>
</comment>
<protein>
    <submittedName>
        <fullName evidence="1">Uncharacterized protein</fullName>
    </submittedName>
</protein>
<evidence type="ECO:0000313" key="1">
    <source>
        <dbReference type="EMBL" id="GAO44793.1"/>
    </source>
</evidence>
<dbReference type="Proteomes" id="UP000033121">
    <property type="component" value="Unassembled WGS sequence"/>
</dbReference>
<sequence>MFRNLKGYYRIDPIYFWWTSFKFKPNATIKSGNYLIGEINYFGTGVFWDAKQGRICLSP</sequence>
<reference evidence="1 2" key="1">
    <citation type="submission" date="2015-04" db="EMBL/GenBank/DDBJ databases">
        <title>Whole genome shotgun sequence of Flavihumibacter petaseus NBRC 106054.</title>
        <authorList>
            <person name="Miyazawa S."/>
            <person name="Hosoyama A."/>
            <person name="Hashimoto M."/>
            <person name="Noguchi M."/>
            <person name="Tsuchikane K."/>
            <person name="Ohji S."/>
            <person name="Yamazoe A."/>
            <person name="Ichikawa N."/>
            <person name="Kimura A."/>
            <person name="Fujita N."/>
        </authorList>
    </citation>
    <scope>NUCLEOTIDE SEQUENCE [LARGE SCALE GENOMIC DNA]</scope>
    <source>
        <strain evidence="1 2">NBRC 106054</strain>
    </source>
</reference>
<evidence type="ECO:0000313" key="2">
    <source>
        <dbReference type="Proteomes" id="UP000033121"/>
    </source>
</evidence>
<dbReference type="EMBL" id="BBWV01000004">
    <property type="protein sequence ID" value="GAO44793.1"/>
    <property type="molecule type" value="Genomic_DNA"/>
</dbReference>